<dbReference type="InterPro" id="IPR050131">
    <property type="entry name" value="Peptidase_S8_subtilisin-like"/>
</dbReference>
<organism evidence="9 10">
    <name type="scientific">Ordospora colligata OC4</name>
    <dbReference type="NCBI Taxonomy" id="1354746"/>
    <lineage>
        <taxon>Eukaryota</taxon>
        <taxon>Fungi</taxon>
        <taxon>Fungi incertae sedis</taxon>
        <taxon>Microsporidia</taxon>
        <taxon>Ordosporidae</taxon>
        <taxon>Ordospora</taxon>
    </lineage>
</organism>
<evidence type="ECO:0000256" key="4">
    <source>
        <dbReference type="ARBA" id="ARBA00022825"/>
    </source>
</evidence>
<feature type="domain" description="Peptidase S8/S53" evidence="8">
    <location>
        <begin position="288"/>
        <end position="463"/>
    </location>
</feature>
<keyword evidence="7" id="KW-0732">Signal</keyword>
<sequence>MLMKNIAYSMIIIRLLLKAKAEEVECNDDEWMKTPPSIIIEGVDSDFPKIDDSTPVDIQTEIKTVIKEVIVEVDGHNESAHKIQNVDNHTEIAYTDNPEVKTITHTLNAPAKMPESVIGPIPLGSSTKIADASASGTSSQHRKCYFATKDVHDGNTAQIESVLTGFGANIVHKYTINTTGVSFCSDSPRILSKLKNAGINAEEDKFYTVSSIQSTIPNYMYLMKHYENYVLNNYVYDSLLFRLLQIKRIITTFFGLYEYHYTGKGVEILLLDTTVNARPGNLNNISKSMNACNRHGDIMAELIIGATNGFAKDSRLSVIDVVGCDGRVSLSNILRGLEYVPKGIRSQMLVFGISGPHSNTLNAAVDRISASGTIVVVPAGNMHDQSCNYSPGSSKSVITVGSVDKHASVSLFSNHGSCVRMYAIGEQLFDDVEVSGTSMSAAIVAGAIALFLEKRPGSAFQQVWKYLNQNSFWNSEGSYNVLKIPRLEAEDYYQSSFFHFTEIQEEIIMLVVFSGAILALIYLILQGWRYFIRKKRSNEDDIFFENQ</sequence>
<dbReference type="GO" id="GO:0006508">
    <property type="term" value="P:proteolysis"/>
    <property type="evidence" value="ECO:0007669"/>
    <property type="project" value="UniProtKB-KW"/>
</dbReference>
<dbReference type="PANTHER" id="PTHR43806:SF11">
    <property type="entry name" value="CEREVISIN-RELATED"/>
    <property type="match status" value="1"/>
</dbReference>
<gene>
    <name evidence="9" type="ORF">M896_030530</name>
</gene>
<dbReference type="Gene3D" id="3.40.50.200">
    <property type="entry name" value="Peptidase S8/S53 domain"/>
    <property type="match status" value="1"/>
</dbReference>
<feature type="signal peptide" evidence="7">
    <location>
        <begin position="1"/>
        <end position="21"/>
    </location>
</feature>
<keyword evidence="4 5" id="KW-0720">Serine protease</keyword>
<keyword evidence="6" id="KW-1133">Transmembrane helix</keyword>
<dbReference type="OrthoDB" id="206201at2759"/>
<dbReference type="InterPro" id="IPR036852">
    <property type="entry name" value="Peptidase_S8/S53_dom_sf"/>
</dbReference>
<dbReference type="Pfam" id="PF00082">
    <property type="entry name" value="Peptidase_S8"/>
    <property type="match status" value="1"/>
</dbReference>
<dbReference type="EMBL" id="JOKQ01000003">
    <property type="protein sequence ID" value="KHN70067.1"/>
    <property type="molecule type" value="Genomic_DNA"/>
</dbReference>
<feature type="active site" description="Charge relay system" evidence="5">
    <location>
        <position position="272"/>
    </location>
</feature>
<reference evidence="9 10" key="1">
    <citation type="journal article" date="2014" name="MBio">
        <title>The Ordospora colligata genome; evolution of extreme reduction in microsporidia and host-to-parasite horizontal gene transfer.</title>
        <authorList>
            <person name="Pombert J.-F."/>
            <person name="Haag K.L."/>
            <person name="Beidas S."/>
            <person name="Ebert D."/>
            <person name="Keeling P.J."/>
        </authorList>
    </citation>
    <scope>NUCLEOTIDE SEQUENCE [LARGE SCALE GENOMIC DNA]</scope>
    <source>
        <strain evidence="9 10">OC4</strain>
    </source>
</reference>
<dbReference type="PANTHER" id="PTHR43806">
    <property type="entry name" value="PEPTIDASE S8"/>
    <property type="match status" value="1"/>
</dbReference>
<dbReference type="InParanoid" id="A0A0B2ULW8"/>
<feature type="active site" description="Charge relay system" evidence="5">
    <location>
        <position position="438"/>
    </location>
</feature>
<dbReference type="GeneID" id="26261337"/>
<evidence type="ECO:0000256" key="5">
    <source>
        <dbReference type="PROSITE-ProRule" id="PRU01240"/>
    </source>
</evidence>
<dbReference type="PRINTS" id="PR00723">
    <property type="entry name" value="SUBTILISIN"/>
</dbReference>
<feature type="transmembrane region" description="Helical" evidence="6">
    <location>
        <begin position="507"/>
        <end position="525"/>
    </location>
</feature>
<dbReference type="GO" id="GO:0004252">
    <property type="term" value="F:serine-type endopeptidase activity"/>
    <property type="evidence" value="ECO:0007669"/>
    <property type="project" value="UniProtKB-UniRule"/>
</dbReference>
<keyword evidence="6" id="KW-0812">Transmembrane</keyword>
<comment type="caution">
    <text evidence="9">The sequence shown here is derived from an EMBL/GenBank/DDBJ whole genome shotgun (WGS) entry which is preliminary data.</text>
</comment>
<evidence type="ECO:0000256" key="1">
    <source>
        <dbReference type="ARBA" id="ARBA00011073"/>
    </source>
</evidence>
<evidence type="ECO:0000313" key="9">
    <source>
        <dbReference type="EMBL" id="KHN70067.1"/>
    </source>
</evidence>
<evidence type="ECO:0000256" key="6">
    <source>
        <dbReference type="SAM" id="Phobius"/>
    </source>
</evidence>
<dbReference type="HOGENOM" id="CLU_038703_0_0_1"/>
<keyword evidence="2 5" id="KW-0645">Protease</keyword>
<evidence type="ECO:0000313" key="10">
    <source>
        <dbReference type="Proteomes" id="UP000031056"/>
    </source>
</evidence>
<protein>
    <submittedName>
        <fullName evidence="9">Peptidase S8-like protein</fullName>
    </submittedName>
</protein>
<evidence type="ECO:0000256" key="3">
    <source>
        <dbReference type="ARBA" id="ARBA00022801"/>
    </source>
</evidence>
<dbReference type="InterPro" id="IPR000209">
    <property type="entry name" value="Peptidase_S8/S53_dom"/>
</dbReference>
<comment type="similarity">
    <text evidence="1 5">Belongs to the peptidase S8 family.</text>
</comment>
<evidence type="ECO:0000256" key="7">
    <source>
        <dbReference type="SAM" id="SignalP"/>
    </source>
</evidence>
<dbReference type="PROSITE" id="PS51892">
    <property type="entry name" value="SUBTILASE"/>
    <property type="match status" value="1"/>
</dbReference>
<keyword evidence="6" id="KW-0472">Membrane</keyword>
<evidence type="ECO:0000259" key="8">
    <source>
        <dbReference type="Pfam" id="PF00082"/>
    </source>
</evidence>
<dbReference type="STRING" id="1354746.A0A0B2ULW8"/>
<dbReference type="SUPFAM" id="SSF52743">
    <property type="entry name" value="Subtilisin-like"/>
    <property type="match status" value="1"/>
</dbReference>
<keyword evidence="10" id="KW-1185">Reference proteome</keyword>
<dbReference type="AlphaFoldDB" id="A0A0B2ULW8"/>
<proteinExistence type="inferred from homology"/>
<dbReference type="VEuPathDB" id="MicrosporidiaDB:M896_030530"/>
<dbReference type="RefSeq" id="XP_014564109.1">
    <property type="nucleotide sequence ID" value="XM_014708623.1"/>
</dbReference>
<accession>A0A0B2ULW8</accession>
<name>A0A0B2ULW8_9MICR</name>
<keyword evidence="3 5" id="KW-0378">Hydrolase</keyword>
<dbReference type="InterPro" id="IPR015500">
    <property type="entry name" value="Peptidase_S8_subtilisin-rel"/>
</dbReference>
<dbReference type="GO" id="GO:0005615">
    <property type="term" value="C:extracellular space"/>
    <property type="evidence" value="ECO:0007669"/>
    <property type="project" value="TreeGrafter"/>
</dbReference>
<feature type="chain" id="PRO_5002095619" evidence="7">
    <location>
        <begin position="22"/>
        <end position="547"/>
    </location>
</feature>
<dbReference type="Proteomes" id="UP000031056">
    <property type="component" value="Unassembled WGS sequence"/>
</dbReference>
<evidence type="ECO:0000256" key="2">
    <source>
        <dbReference type="ARBA" id="ARBA00022670"/>
    </source>
</evidence>
<feature type="active site" description="Charge relay system" evidence="5">
    <location>
        <position position="295"/>
    </location>
</feature>